<accession>W0LGS8</accession>
<dbReference type="HOGENOM" id="CLU_2810028_0_0_6"/>
<protein>
    <submittedName>
        <fullName evidence="1">Uncharacterized protein</fullName>
    </submittedName>
</protein>
<organism evidence="1 2">
    <name type="scientific">Chania multitudinisentens RB-25</name>
    <dbReference type="NCBI Taxonomy" id="1441930"/>
    <lineage>
        <taxon>Bacteria</taxon>
        <taxon>Pseudomonadati</taxon>
        <taxon>Pseudomonadota</taxon>
        <taxon>Gammaproteobacteria</taxon>
        <taxon>Enterobacterales</taxon>
        <taxon>Yersiniaceae</taxon>
        <taxon>Chania</taxon>
    </lineage>
</organism>
<proteinExistence type="predicted"/>
<keyword evidence="2" id="KW-1185">Reference proteome</keyword>
<dbReference type="EMBL" id="CP007044">
    <property type="protein sequence ID" value="AHG22931.1"/>
    <property type="molecule type" value="Genomic_DNA"/>
</dbReference>
<gene>
    <name evidence="1" type="ORF">Z042_20065</name>
</gene>
<evidence type="ECO:0000313" key="2">
    <source>
        <dbReference type="Proteomes" id="UP000019030"/>
    </source>
</evidence>
<sequence>MLQKIILKKIACLSIEKGDLTRIMESFTLGKNYHHKAMVSRFIIDNGNVFIRLVGRGNTANQSGYGC</sequence>
<reference evidence="1 2" key="2">
    <citation type="submission" date="2015-03" db="EMBL/GenBank/DDBJ databases">
        <authorList>
            <person name="Chan K.-G."/>
        </authorList>
    </citation>
    <scope>NUCLEOTIDE SEQUENCE [LARGE SCALE GENOMIC DNA]</scope>
    <source>
        <strain evidence="1 2">RB-25</strain>
    </source>
</reference>
<dbReference type="Proteomes" id="UP000019030">
    <property type="component" value="Chromosome"/>
</dbReference>
<dbReference type="KEGG" id="sfo:Z042_20065"/>
<name>W0LGS8_9GAMM</name>
<dbReference type="AlphaFoldDB" id="W0LGS8"/>
<dbReference type="STRING" id="1441930.Z042_20065"/>
<reference evidence="1 2" key="1">
    <citation type="submission" date="2014-01" db="EMBL/GenBank/DDBJ databases">
        <title>Isolation of Serratia multitudinisentens RB-25 from Ex-Landfill site.</title>
        <authorList>
            <person name="Robson E.H.J."/>
        </authorList>
    </citation>
    <scope>NUCLEOTIDE SEQUENCE [LARGE SCALE GENOMIC DNA]</scope>
    <source>
        <strain evidence="1 2">RB-25</strain>
    </source>
</reference>
<evidence type="ECO:0000313" key="1">
    <source>
        <dbReference type="EMBL" id="AHG22931.1"/>
    </source>
</evidence>